<dbReference type="RefSeq" id="WP_143105559.1">
    <property type="nucleotide sequence ID" value="NZ_FOUY01000046.1"/>
</dbReference>
<dbReference type="Proteomes" id="UP000199614">
    <property type="component" value="Unassembled WGS sequence"/>
</dbReference>
<dbReference type="EMBL" id="FOUY01000046">
    <property type="protein sequence ID" value="SFO34864.1"/>
    <property type="molecule type" value="Genomic_DNA"/>
</dbReference>
<evidence type="ECO:0000313" key="3">
    <source>
        <dbReference type="Proteomes" id="UP000199614"/>
    </source>
</evidence>
<sequence length="138" mass="14723">MRDQTSRSGNGPATPPTCPDCGAEATPPVGAGGHQSAPTGWHRDGCPVAAAERDRTRDDVAELDRLRAAGVRPLLRRRLAWTECVALEIMAGRPVPRRLRRLAVVSVVRVAPTTLLRVVEHDGLVLSAQVADVPAVAR</sequence>
<feature type="region of interest" description="Disordered" evidence="1">
    <location>
        <begin position="1"/>
        <end position="45"/>
    </location>
</feature>
<evidence type="ECO:0000256" key="1">
    <source>
        <dbReference type="SAM" id="MobiDB-lite"/>
    </source>
</evidence>
<reference evidence="2 3" key="1">
    <citation type="submission" date="2016-10" db="EMBL/GenBank/DDBJ databases">
        <authorList>
            <person name="de Groot N.N."/>
        </authorList>
    </citation>
    <scope>NUCLEOTIDE SEQUENCE [LARGE SCALE GENOMIC DNA]</scope>
    <source>
        <strain evidence="2 3">CGMCC 4.1877</strain>
    </source>
</reference>
<feature type="compositionally biased region" description="Polar residues" evidence="1">
    <location>
        <begin position="1"/>
        <end position="11"/>
    </location>
</feature>
<dbReference type="OrthoDB" id="9790349at2"/>
<accession>A0A1I5GFT4</accession>
<gene>
    <name evidence="2" type="ORF">SAMN05216207_104633</name>
</gene>
<organism evidence="2 3">
    <name type="scientific">Pseudonocardia ammonioxydans</name>
    <dbReference type="NCBI Taxonomy" id="260086"/>
    <lineage>
        <taxon>Bacteria</taxon>
        <taxon>Bacillati</taxon>
        <taxon>Actinomycetota</taxon>
        <taxon>Actinomycetes</taxon>
        <taxon>Pseudonocardiales</taxon>
        <taxon>Pseudonocardiaceae</taxon>
        <taxon>Pseudonocardia</taxon>
    </lineage>
</organism>
<dbReference type="AlphaFoldDB" id="A0A1I5GFT4"/>
<proteinExistence type="predicted"/>
<evidence type="ECO:0000313" key="2">
    <source>
        <dbReference type="EMBL" id="SFO34864.1"/>
    </source>
</evidence>
<dbReference type="STRING" id="260086.SAMN05216207_104633"/>
<keyword evidence="3" id="KW-1185">Reference proteome</keyword>
<name>A0A1I5GFT4_PSUAM</name>
<protein>
    <submittedName>
        <fullName evidence="2">Uncharacterized protein</fullName>
    </submittedName>
</protein>